<keyword evidence="5" id="KW-1185">Reference proteome</keyword>
<feature type="chain" id="PRO_5047375955" evidence="2">
    <location>
        <begin position="19"/>
        <end position="293"/>
    </location>
</feature>
<protein>
    <submittedName>
        <fullName evidence="4">Alpha/beta hydrolase</fullName>
    </submittedName>
</protein>
<dbReference type="RefSeq" id="WP_311388031.1">
    <property type="nucleotide sequence ID" value="NZ_JAVRHU010000003.1"/>
</dbReference>
<dbReference type="Pfam" id="PF20434">
    <property type="entry name" value="BD-FAE"/>
    <property type="match status" value="1"/>
</dbReference>
<dbReference type="InterPro" id="IPR029058">
    <property type="entry name" value="AB_hydrolase_fold"/>
</dbReference>
<keyword evidence="1 4" id="KW-0378">Hydrolase</keyword>
<gene>
    <name evidence="4" type="ORF">RM520_10840</name>
</gene>
<feature type="domain" description="BD-FAE-like" evidence="3">
    <location>
        <begin position="141"/>
        <end position="186"/>
    </location>
</feature>
<accession>A0ABU3BIZ5</accession>
<dbReference type="InterPro" id="IPR049492">
    <property type="entry name" value="BD-FAE-like_dom"/>
</dbReference>
<name>A0ABU3BIZ5_9FLAO</name>
<evidence type="ECO:0000259" key="3">
    <source>
        <dbReference type="Pfam" id="PF20434"/>
    </source>
</evidence>
<reference evidence="4 5" key="1">
    <citation type="submission" date="2023-09" db="EMBL/GenBank/DDBJ databases">
        <authorList>
            <person name="Rey-Velasco X."/>
        </authorList>
    </citation>
    <scope>NUCLEOTIDE SEQUENCE [LARGE SCALE GENOMIC DNA]</scope>
    <source>
        <strain evidence="4 5">P007</strain>
    </source>
</reference>
<dbReference type="PANTHER" id="PTHR48081">
    <property type="entry name" value="AB HYDROLASE SUPERFAMILY PROTEIN C4A8.06C"/>
    <property type="match status" value="1"/>
</dbReference>
<dbReference type="SUPFAM" id="SSF53474">
    <property type="entry name" value="alpha/beta-Hydrolases"/>
    <property type="match status" value="1"/>
</dbReference>
<dbReference type="PANTHER" id="PTHR48081:SF6">
    <property type="entry name" value="PEPTIDASE S9 PROLYL OLIGOPEPTIDASE CATALYTIC DOMAIN-CONTAINING PROTEIN"/>
    <property type="match status" value="1"/>
</dbReference>
<dbReference type="Gene3D" id="3.40.50.1820">
    <property type="entry name" value="alpha/beta hydrolase"/>
    <property type="match status" value="1"/>
</dbReference>
<dbReference type="GO" id="GO:0016787">
    <property type="term" value="F:hydrolase activity"/>
    <property type="evidence" value="ECO:0007669"/>
    <property type="project" value="UniProtKB-KW"/>
</dbReference>
<comment type="caution">
    <text evidence="4">The sequence shown here is derived from an EMBL/GenBank/DDBJ whole genome shotgun (WGS) entry which is preliminary data.</text>
</comment>
<sequence length="293" mass="32005">MKVSHFAFLLLAISTINAQDIIELPYNKIDDVVWENNEKEYYSNIWQTQVVTNVSVPTMKVFRPSAEKNTGTAVIIAPGGGLYAHSIESEGNLVAKWLAEKGITGFVLKYRLVPTGEDGVADITALAQANPQKIGEEVAKIIPYSIQDGLNAISYVRENVATYAIDPTKIGFMGFSAGGAVTMGVSYNYSISNRPDFLVPVYAWTDAMPVQTPKDDAPPMLVICASDDPLGLAKGSIELYSSMLEIGKPVGLHMYSKGGHGFGMRKNGLPSDNWIERFYDWSLVEGITKKKTP</sequence>
<evidence type="ECO:0000256" key="2">
    <source>
        <dbReference type="SAM" id="SignalP"/>
    </source>
</evidence>
<proteinExistence type="predicted"/>
<dbReference type="EMBL" id="JAVRHU010000003">
    <property type="protein sequence ID" value="MDT0622123.1"/>
    <property type="molecule type" value="Genomic_DNA"/>
</dbReference>
<dbReference type="InterPro" id="IPR050300">
    <property type="entry name" value="GDXG_lipolytic_enzyme"/>
</dbReference>
<dbReference type="Proteomes" id="UP001250662">
    <property type="component" value="Unassembled WGS sequence"/>
</dbReference>
<evidence type="ECO:0000256" key="1">
    <source>
        <dbReference type="ARBA" id="ARBA00022801"/>
    </source>
</evidence>
<feature type="signal peptide" evidence="2">
    <location>
        <begin position="1"/>
        <end position="18"/>
    </location>
</feature>
<evidence type="ECO:0000313" key="4">
    <source>
        <dbReference type="EMBL" id="MDT0622123.1"/>
    </source>
</evidence>
<evidence type="ECO:0000313" key="5">
    <source>
        <dbReference type="Proteomes" id="UP001250662"/>
    </source>
</evidence>
<keyword evidence="2" id="KW-0732">Signal</keyword>
<organism evidence="4 5">
    <name type="scientific">Croceitalea vernalis</name>
    <dbReference type="NCBI Taxonomy" id="3075599"/>
    <lineage>
        <taxon>Bacteria</taxon>
        <taxon>Pseudomonadati</taxon>
        <taxon>Bacteroidota</taxon>
        <taxon>Flavobacteriia</taxon>
        <taxon>Flavobacteriales</taxon>
        <taxon>Flavobacteriaceae</taxon>
        <taxon>Croceitalea</taxon>
    </lineage>
</organism>